<dbReference type="InterPro" id="IPR036663">
    <property type="entry name" value="Fumarylacetoacetase_C_sf"/>
</dbReference>
<organism evidence="3 4">
    <name type="scientific">Agromyces salentinus</name>
    <dbReference type="NCBI Taxonomy" id="269421"/>
    <lineage>
        <taxon>Bacteria</taxon>
        <taxon>Bacillati</taxon>
        <taxon>Actinomycetota</taxon>
        <taxon>Actinomycetes</taxon>
        <taxon>Micrococcales</taxon>
        <taxon>Microbacteriaceae</taxon>
        <taxon>Agromyces</taxon>
    </lineage>
</organism>
<dbReference type="RefSeq" id="WP_157425864.1">
    <property type="nucleotide sequence ID" value="NZ_BAAANK010000001.1"/>
</dbReference>
<comment type="similarity">
    <text evidence="1">Belongs to the FAH family.</text>
</comment>
<accession>A0ABP4YQH6</accession>
<dbReference type="GO" id="GO:0016787">
    <property type="term" value="F:hydrolase activity"/>
    <property type="evidence" value="ECO:0007669"/>
    <property type="project" value="UniProtKB-KW"/>
</dbReference>
<dbReference type="PANTHER" id="PTHR42796">
    <property type="entry name" value="FUMARYLACETOACETATE HYDROLASE DOMAIN-CONTAINING PROTEIN 2A-RELATED"/>
    <property type="match status" value="1"/>
</dbReference>
<dbReference type="SUPFAM" id="SSF56529">
    <property type="entry name" value="FAH"/>
    <property type="match status" value="1"/>
</dbReference>
<keyword evidence="4" id="KW-1185">Reference proteome</keyword>
<gene>
    <name evidence="3" type="ORF">GCM10009750_03520</name>
</gene>
<dbReference type="Gene3D" id="3.90.850.10">
    <property type="entry name" value="Fumarylacetoacetase-like, C-terminal domain"/>
    <property type="match status" value="1"/>
</dbReference>
<keyword evidence="2" id="KW-0479">Metal-binding</keyword>
<evidence type="ECO:0000256" key="2">
    <source>
        <dbReference type="ARBA" id="ARBA00022723"/>
    </source>
</evidence>
<keyword evidence="3" id="KW-0378">Hydrolase</keyword>
<evidence type="ECO:0000313" key="4">
    <source>
        <dbReference type="Proteomes" id="UP001501746"/>
    </source>
</evidence>
<dbReference type="InterPro" id="IPR051121">
    <property type="entry name" value="FAH"/>
</dbReference>
<sequence>MTWPDARDLLPVDADRATLVGRAWLPATGADAAGDAGEDAGRDAAGLDAAGPAVVALRGDDLFDVSIAFPTMRALTEQADPTGALLAALGSGTGQRIGSLAEIVANTPPESRDAARPWLLSPIDLHVVKAAGVTFPVSMLERVIEERARGDQDAAAVIRRDILATIGGSLDELKPGSEEAAALKAMLLERGWWSQYLEVGIGPDAEVFTKAPVLATVGTSVDVGVHPASQWNNPEPEVVLVVSSDGRIVGASLGNDVNLRDVEGRSALLLGKAKDNNASASVGPFIRLFDDGYSLEDLRAAVVSLTIDGTDGFRLEGTSELARISRDPADLVDQVVGEHHRYPDGFVLYLGTMFAPVEDRDVPGRGFTHHDGDLVRIAEPRLGALVNRVRSTADAEPWTFGIDALYRSLAARGLLR</sequence>
<name>A0ABP4YQH6_9MICO</name>
<comment type="caution">
    <text evidence="3">The sequence shown here is derived from an EMBL/GenBank/DDBJ whole genome shotgun (WGS) entry which is preliminary data.</text>
</comment>
<dbReference type="EMBL" id="BAAANK010000001">
    <property type="protein sequence ID" value="GAA1824097.1"/>
    <property type="molecule type" value="Genomic_DNA"/>
</dbReference>
<dbReference type="Proteomes" id="UP001501746">
    <property type="component" value="Unassembled WGS sequence"/>
</dbReference>
<proteinExistence type="inferred from homology"/>
<protein>
    <submittedName>
        <fullName evidence="3">Fumarylacetoacetate hydrolase family protein</fullName>
    </submittedName>
</protein>
<evidence type="ECO:0000256" key="1">
    <source>
        <dbReference type="ARBA" id="ARBA00010211"/>
    </source>
</evidence>
<evidence type="ECO:0000313" key="3">
    <source>
        <dbReference type="EMBL" id="GAA1824097.1"/>
    </source>
</evidence>
<dbReference type="PANTHER" id="PTHR42796:SF7">
    <property type="entry name" value="2-DEHYDRO-3-DEOXY-D-ARABINONATE DEHYDRATASE"/>
    <property type="match status" value="1"/>
</dbReference>
<reference evidence="4" key="1">
    <citation type="journal article" date="2019" name="Int. J. Syst. Evol. Microbiol.">
        <title>The Global Catalogue of Microorganisms (GCM) 10K type strain sequencing project: providing services to taxonomists for standard genome sequencing and annotation.</title>
        <authorList>
            <consortium name="The Broad Institute Genomics Platform"/>
            <consortium name="The Broad Institute Genome Sequencing Center for Infectious Disease"/>
            <person name="Wu L."/>
            <person name="Ma J."/>
        </authorList>
    </citation>
    <scope>NUCLEOTIDE SEQUENCE [LARGE SCALE GENOMIC DNA]</scope>
    <source>
        <strain evidence="4">JCM 14323</strain>
    </source>
</reference>